<feature type="non-terminal residue" evidence="2">
    <location>
        <position position="145"/>
    </location>
</feature>
<evidence type="ECO:0000313" key="2">
    <source>
        <dbReference type="EMBL" id="CAH2066283.1"/>
    </source>
</evidence>
<evidence type="ECO:0000313" key="3">
    <source>
        <dbReference type="Proteomes" id="UP000837857"/>
    </source>
</evidence>
<evidence type="ECO:0000256" key="1">
    <source>
        <dbReference type="SAM" id="MobiDB-lite"/>
    </source>
</evidence>
<proteinExistence type="predicted"/>
<reference evidence="2" key="1">
    <citation type="submission" date="2022-03" db="EMBL/GenBank/DDBJ databases">
        <authorList>
            <person name="Martin H S."/>
        </authorList>
    </citation>
    <scope>NUCLEOTIDE SEQUENCE</scope>
</reference>
<feature type="region of interest" description="Disordered" evidence="1">
    <location>
        <begin position="91"/>
        <end position="116"/>
    </location>
</feature>
<gene>
    <name evidence="2" type="ORF">IPOD504_LOCUS13362</name>
</gene>
<dbReference type="Proteomes" id="UP000837857">
    <property type="component" value="Chromosome 4"/>
</dbReference>
<dbReference type="EMBL" id="OW152816">
    <property type="protein sequence ID" value="CAH2066283.1"/>
    <property type="molecule type" value="Genomic_DNA"/>
</dbReference>
<organism evidence="2 3">
    <name type="scientific">Iphiclides podalirius</name>
    <name type="common">scarce swallowtail</name>
    <dbReference type="NCBI Taxonomy" id="110791"/>
    <lineage>
        <taxon>Eukaryota</taxon>
        <taxon>Metazoa</taxon>
        <taxon>Ecdysozoa</taxon>
        <taxon>Arthropoda</taxon>
        <taxon>Hexapoda</taxon>
        <taxon>Insecta</taxon>
        <taxon>Pterygota</taxon>
        <taxon>Neoptera</taxon>
        <taxon>Endopterygota</taxon>
        <taxon>Lepidoptera</taxon>
        <taxon>Glossata</taxon>
        <taxon>Ditrysia</taxon>
        <taxon>Papilionoidea</taxon>
        <taxon>Papilionidae</taxon>
        <taxon>Papilioninae</taxon>
        <taxon>Iphiclides</taxon>
    </lineage>
</organism>
<accession>A0ABN8ITI7</accession>
<sequence length="145" mass="15700">MGIKLCRLRYGYGGLKADFARRLVLARRRRTSALSSIVGRTNGLIAGIVSACRCEWALIWARRGLRPGPGPGDKSLVTAAAQVIAIQLRGQPAARAKERPAARRRVPPARTDCTAGQPSIIRHPRRAPVGMGIVTKRVSQSDNAR</sequence>
<name>A0ABN8ITI7_9NEOP</name>
<protein>
    <submittedName>
        <fullName evidence="2">Uncharacterized protein</fullName>
    </submittedName>
</protein>
<keyword evidence="3" id="KW-1185">Reference proteome</keyword>